<accession>A0A972FJ48</accession>
<reference evidence="1" key="1">
    <citation type="submission" date="2019-12" db="EMBL/GenBank/DDBJ databases">
        <title>Comparative genomics gives insights into the taxonomy of the Azoarcus-Aromatoleum group and reveals separate origins of nif in the plant-associated Azoarcus and non-plant-associated Aromatoleum sub-groups.</title>
        <authorList>
            <person name="Lafos M."/>
            <person name="Maluk M."/>
            <person name="Batista M."/>
            <person name="Junghare M."/>
            <person name="Carmona M."/>
            <person name="Faoro H."/>
            <person name="Cruz L.M."/>
            <person name="Battistoni F."/>
            <person name="De Souza E."/>
            <person name="Pedrosa F."/>
            <person name="Chen W.-M."/>
            <person name="Poole P.S."/>
            <person name="Dixon R.A."/>
            <person name="James E.K."/>
        </authorList>
    </citation>
    <scope>NUCLEOTIDE SEQUENCE</scope>
    <source>
        <strain evidence="1">NSC3</strain>
    </source>
</reference>
<proteinExistence type="predicted"/>
<protein>
    <recommendedName>
        <fullName evidence="3">Preprotein translocase subunit YajC</fullName>
    </recommendedName>
</protein>
<dbReference type="EMBL" id="WTVM01000049">
    <property type="protein sequence ID" value="NMG03256.1"/>
    <property type="molecule type" value="Genomic_DNA"/>
</dbReference>
<name>A0A972FJ48_9RHOO</name>
<dbReference type="RefSeq" id="WP_168988012.1">
    <property type="nucleotide sequence ID" value="NZ_CAWPHM010000274.1"/>
</dbReference>
<sequence>MRNLLIFILVLIVVWWARRAMQRFAEESRARREQNAQRAEAAKQVPERMLSCEHCGLHVPESEGVRADGRFFCSDAHRRLGVRDEHRG</sequence>
<dbReference type="AlphaFoldDB" id="A0A972FJ48"/>
<organism evidence="1 2">
    <name type="scientific">Azoarcus taiwanensis</name>
    <dbReference type="NCBI Taxonomy" id="666964"/>
    <lineage>
        <taxon>Bacteria</taxon>
        <taxon>Pseudomonadati</taxon>
        <taxon>Pseudomonadota</taxon>
        <taxon>Betaproteobacteria</taxon>
        <taxon>Rhodocyclales</taxon>
        <taxon>Zoogloeaceae</taxon>
        <taxon>Azoarcus</taxon>
    </lineage>
</organism>
<gene>
    <name evidence="1" type="ORF">GPA21_09745</name>
</gene>
<dbReference type="Proteomes" id="UP000599523">
    <property type="component" value="Unassembled WGS sequence"/>
</dbReference>
<keyword evidence="2" id="KW-1185">Reference proteome</keyword>
<dbReference type="NCBIfam" id="NF041023">
    <property type="entry name" value="PP0621_fam"/>
    <property type="match status" value="1"/>
</dbReference>
<evidence type="ECO:0000313" key="1">
    <source>
        <dbReference type="EMBL" id="NMG03256.1"/>
    </source>
</evidence>
<comment type="caution">
    <text evidence="1">The sequence shown here is derived from an EMBL/GenBank/DDBJ whole genome shotgun (WGS) entry which is preliminary data.</text>
</comment>
<evidence type="ECO:0000313" key="2">
    <source>
        <dbReference type="Proteomes" id="UP000599523"/>
    </source>
</evidence>
<dbReference type="InterPro" id="IPR049708">
    <property type="entry name" value="PP0621-like"/>
</dbReference>
<evidence type="ECO:0008006" key="3">
    <source>
        <dbReference type="Google" id="ProtNLM"/>
    </source>
</evidence>